<dbReference type="PROSITE" id="PS00061">
    <property type="entry name" value="ADH_SHORT"/>
    <property type="match status" value="1"/>
</dbReference>
<dbReference type="InterPro" id="IPR036291">
    <property type="entry name" value="NAD(P)-bd_dom_sf"/>
</dbReference>
<evidence type="ECO:0000259" key="4">
    <source>
        <dbReference type="SMART" id="SM00822"/>
    </source>
</evidence>
<evidence type="ECO:0000256" key="3">
    <source>
        <dbReference type="ARBA" id="ARBA00023027"/>
    </source>
</evidence>
<dbReference type="InterPro" id="IPR020904">
    <property type="entry name" value="Sc_DH/Rdtase_CS"/>
</dbReference>
<dbReference type="InterPro" id="IPR002347">
    <property type="entry name" value="SDR_fam"/>
</dbReference>
<evidence type="ECO:0000313" key="5">
    <source>
        <dbReference type="EMBL" id="CAB4872023.1"/>
    </source>
</evidence>
<dbReference type="NCBIfam" id="NF005559">
    <property type="entry name" value="PRK07231.1"/>
    <property type="match status" value="1"/>
</dbReference>
<dbReference type="PRINTS" id="PR00081">
    <property type="entry name" value="GDHRDH"/>
</dbReference>
<name>A0A6J7DX48_9ZZZZ</name>
<dbReference type="PRINTS" id="PR00080">
    <property type="entry name" value="SDRFAMILY"/>
</dbReference>
<dbReference type="PANTHER" id="PTHR24321:SF8">
    <property type="entry name" value="ESTRADIOL 17-BETA-DEHYDROGENASE 8-RELATED"/>
    <property type="match status" value="1"/>
</dbReference>
<keyword evidence="3" id="KW-0520">NAD</keyword>
<evidence type="ECO:0000256" key="2">
    <source>
        <dbReference type="ARBA" id="ARBA00023002"/>
    </source>
</evidence>
<sequence>MKRALVTGAARGIGKAIATRLGAEGWTVGLLDVSLAEAQAAAADIEGAVGLGADIADEASVEAALEVFGGPLDLVVNNAGIVRFGPLLDLSVDDFAAVTRVNLVGTFTVARAAARRMREAKVRGSIVNITSMNGVAPGPNGGAYGATKAGIALLTQQMAIEWGPLGIRVNAIAPGLILAGMSDPIYADPEIREARESKVPLGRLGTADDIASLVVFLASMESSYITGQNILVDGGVTMSMIANLPRPKSVDSVGKT</sequence>
<organism evidence="5">
    <name type="scientific">freshwater metagenome</name>
    <dbReference type="NCBI Taxonomy" id="449393"/>
    <lineage>
        <taxon>unclassified sequences</taxon>
        <taxon>metagenomes</taxon>
        <taxon>ecological metagenomes</taxon>
    </lineage>
</organism>
<comment type="similarity">
    <text evidence="1">Belongs to the short-chain dehydrogenases/reductases (SDR) family.</text>
</comment>
<gene>
    <name evidence="5" type="ORF">UFOPK3376_00889</name>
</gene>
<feature type="domain" description="Ketoreductase" evidence="4">
    <location>
        <begin position="2"/>
        <end position="175"/>
    </location>
</feature>
<dbReference type="PANTHER" id="PTHR24321">
    <property type="entry name" value="DEHYDROGENASES, SHORT CHAIN"/>
    <property type="match status" value="1"/>
</dbReference>
<dbReference type="Gene3D" id="3.40.50.720">
    <property type="entry name" value="NAD(P)-binding Rossmann-like Domain"/>
    <property type="match status" value="1"/>
</dbReference>
<dbReference type="EMBL" id="CAFBLP010000016">
    <property type="protein sequence ID" value="CAB4872023.1"/>
    <property type="molecule type" value="Genomic_DNA"/>
</dbReference>
<reference evidence="5" key="1">
    <citation type="submission" date="2020-05" db="EMBL/GenBank/DDBJ databases">
        <authorList>
            <person name="Chiriac C."/>
            <person name="Salcher M."/>
            <person name="Ghai R."/>
            <person name="Kavagutti S V."/>
        </authorList>
    </citation>
    <scope>NUCLEOTIDE SEQUENCE</scope>
</reference>
<dbReference type="SMART" id="SM00822">
    <property type="entry name" value="PKS_KR"/>
    <property type="match status" value="1"/>
</dbReference>
<proteinExistence type="inferred from homology"/>
<dbReference type="FunFam" id="3.40.50.720:FF:000084">
    <property type="entry name" value="Short-chain dehydrogenase reductase"/>
    <property type="match status" value="1"/>
</dbReference>
<dbReference type="Pfam" id="PF13561">
    <property type="entry name" value="adh_short_C2"/>
    <property type="match status" value="1"/>
</dbReference>
<dbReference type="SUPFAM" id="SSF51735">
    <property type="entry name" value="NAD(P)-binding Rossmann-fold domains"/>
    <property type="match status" value="1"/>
</dbReference>
<keyword evidence="2" id="KW-0560">Oxidoreductase</keyword>
<dbReference type="InterPro" id="IPR057326">
    <property type="entry name" value="KR_dom"/>
</dbReference>
<dbReference type="GO" id="GO:0016491">
    <property type="term" value="F:oxidoreductase activity"/>
    <property type="evidence" value="ECO:0007669"/>
    <property type="project" value="UniProtKB-KW"/>
</dbReference>
<protein>
    <submittedName>
        <fullName evidence="5">Unannotated protein</fullName>
    </submittedName>
</protein>
<evidence type="ECO:0000256" key="1">
    <source>
        <dbReference type="ARBA" id="ARBA00006484"/>
    </source>
</evidence>
<dbReference type="CDD" id="cd05233">
    <property type="entry name" value="SDR_c"/>
    <property type="match status" value="1"/>
</dbReference>
<dbReference type="AlphaFoldDB" id="A0A6J7DX48"/>
<accession>A0A6J7DX48</accession>